<dbReference type="SUPFAM" id="SSF48056">
    <property type="entry name" value="Di-copper centre-containing domain"/>
    <property type="match status" value="1"/>
</dbReference>
<dbReference type="GO" id="GO:0016491">
    <property type="term" value="F:oxidoreductase activity"/>
    <property type="evidence" value="ECO:0007669"/>
    <property type="project" value="InterPro"/>
</dbReference>
<accession>A0A084G7S9</accession>
<dbReference type="KEGG" id="sapo:SAPIO_CDS4560"/>
<protein>
    <recommendedName>
        <fullName evidence="4">Tyrosinase copper-binding domain-containing protein</fullName>
    </recommendedName>
</protein>
<dbReference type="Pfam" id="PF00264">
    <property type="entry name" value="Tyrosinase"/>
    <property type="match status" value="1"/>
</dbReference>
<evidence type="ECO:0000256" key="1">
    <source>
        <dbReference type="ARBA" id="ARBA00022723"/>
    </source>
</evidence>
<feature type="signal peptide" evidence="3">
    <location>
        <begin position="1"/>
        <end position="21"/>
    </location>
</feature>
<dbReference type="VEuPathDB" id="FungiDB:SAPIO_CDS4560"/>
<feature type="chain" id="PRO_5001775317" description="Tyrosinase copper-binding domain-containing protein" evidence="3">
    <location>
        <begin position="22"/>
        <end position="325"/>
    </location>
</feature>
<dbReference type="InterPro" id="IPR008922">
    <property type="entry name" value="Di-copper_centre_dom_sf"/>
</dbReference>
<dbReference type="GeneID" id="27723632"/>
<comment type="caution">
    <text evidence="5">The sequence shown here is derived from an EMBL/GenBank/DDBJ whole genome shotgun (WGS) entry which is preliminary data.</text>
</comment>
<dbReference type="Gene3D" id="1.10.1280.10">
    <property type="entry name" value="Di-copper center containing domain from catechol oxidase"/>
    <property type="match status" value="2"/>
</dbReference>
<dbReference type="Proteomes" id="UP000028545">
    <property type="component" value="Unassembled WGS sequence"/>
</dbReference>
<sequence>MATKIPVALLLVILFVIEAGAVLISQGPRRRACTSPTQRRAWHTLSNDQKKSYLNAEVCVMNTPASLNLPAAKTKFDELAFSHQANARAKRDGHELCRYWDESNEVGNFGNSSIFDADFGFGGYGIDDKKCVSDGPFANLTSPIGPGFRLGEHCVSRMVNETAGLWSAQEEVDKCQTFDRYEDMFPCVYGTPHRGGHGGVGGSMRDPLASPADPIFYLHHSWVDKIWWDWQEADLENRLYAVGGPSFQSPDIGFPEYPGTVEEEDAVVFGSPSEEIRKLQQFKYNSHQGGETTLDHILTTLGVIPDATIGDVMDTRGGYLCYEYV</sequence>
<dbReference type="PANTHER" id="PTHR11474:SF126">
    <property type="entry name" value="TYROSINASE-LIKE PROTEIN TYR-1-RELATED"/>
    <property type="match status" value="1"/>
</dbReference>
<keyword evidence="2" id="KW-0186">Copper</keyword>
<reference evidence="5 6" key="1">
    <citation type="journal article" date="2014" name="Genome Announc.">
        <title>Draft genome sequence of the pathogenic fungus Scedosporium apiospermum.</title>
        <authorList>
            <person name="Vandeputte P."/>
            <person name="Ghamrawi S."/>
            <person name="Rechenmann M."/>
            <person name="Iltis A."/>
            <person name="Giraud S."/>
            <person name="Fleury M."/>
            <person name="Thornton C."/>
            <person name="Delhaes L."/>
            <person name="Meyer W."/>
            <person name="Papon N."/>
            <person name="Bouchara J.P."/>
        </authorList>
    </citation>
    <scope>NUCLEOTIDE SEQUENCE [LARGE SCALE GENOMIC DNA]</scope>
    <source>
        <strain evidence="5 6">IHEM 14462</strain>
    </source>
</reference>
<evidence type="ECO:0000256" key="2">
    <source>
        <dbReference type="ARBA" id="ARBA00023008"/>
    </source>
</evidence>
<keyword evidence="6" id="KW-1185">Reference proteome</keyword>
<evidence type="ECO:0000256" key="3">
    <source>
        <dbReference type="SAM" id="SignalP"/>
    </source>
</evidence>
<dbReference type="PANTHER" id="PTHR11474">
    <property type="entry name" value="TYROSINASE FAMILY MEMBER"/>
    <property type="match status" value="1"/>
</dbReference>
<gene>
    <name evidence="5" type="ORF">SAPIO_CDS4560</name>
</gene>
<dbReference type="GO" id="GO:0046872">
    <property type="term" value="F:metal ion binding"/>
    <property type="evidence" value="ECO:0007669"/>
    <property type="project" value="UniProtKB-KW"/>
</dbReference>
<dbReference type="OrthoDB" id="6132182at2759"/>
<evidence type="ECO:0000313" key="6">
    <source>
        <dbReference type="Proteomes" id="UP000028545"/>
    </source>
</evidence>
<name>A0A084G7S9_PSEDA</name>
<dbReference type="EMBL" id="JOWA01000093">
    <property type="protein sequence ID" value="KEZ43391.1"/>
    <property type="molecule type" value="Genomic_DNA"/>
</dbReference>
<evidence type="ECO:0000313" key="5">
    <source>
        <dbReference type="EMBL" id="KEZ43391.1"/>
    </source>
</evidence>
<proteinExistence type="predicted"/>
<dbReference type="AlphaFoldDB" id="A0A084G7S9"/>
<keyword evidence="3" id="KW-0732">Signal</keyword>
<dbReference type="PROSITE" id="PS00498">
    <property type="entry name" value="TYROSINASE_2"/>
    <property type="match status" value="1"/>
</dbReference>
<organism evidence="5 6">
    <name type="scientific">Pseudallescheria apiosperma</name>
    <name type="common">Scedosporium apiospermum</name>
    <dbReference type="NCBI Taxonomy" id="563466"/>
    <lineage>
        <taxon>Eukaryota</taxon>
        <taxon>Fungi</taxon>
        <taxon>Dikarya</taxon>
        <taxon>Ascomycota</taxon>
        <taxon>Pezizomycotina</taxon>
        <taxon>Sordariomycetes</taxon>
        <taxon>Hypocreomycetidae</taxon>
        <taxon>Microascales</taxon>
        <taxon>Microascaceae</taxon>
        <taxon>Scedosporium</taxon>
    </lineage>
</organism>
<dbReference type="RefSeq" id="XP_016643190.1">
    <property type="nucleotide sequence ID" value="XM_016787081.1"/>
</dbReference>
<feature type="domain" description="Tyrosinase copper-binding" evidence="4">
    <location>
        <begin position="213"/>
        <end position="224"/>
    </location>
</feature>
<dbReference type="HOGENOM" id="CLU_035914_2_0_1"/>
<keyword evidence="1" id="KW-0479">Metal-binding</keyword>
<dbReference type="InterPro" id="IPR002227">
    <property type="entry name" value="Tyrosinase_Cu-bd"/>
</dbReference>
<dbReference type="OMA" id="STCTEPS"/>
<evidence type="ECO:0000259" key="4">
    <source>
        <dbReference type="PROSITE" id="PS00498"/>
    </source>
</evidence>
<dbReference type="InterPro" id="IPR050316">
    <property type="entry name" value="Tyrosinase/Hemocyanin"/>
</dbReference>